<proteinExistence type="predicted"/>
<evidence type="ECO:0000313" key="3">
    <source>
        <dbReference type="Proteomes" id="UP000053095"/>
    </source>
</evidence>
<dbReference type="Proteomes" id="UP000053095">
    <property type="component" value="Unassembled WGS sequence"/>
</dbReference>
<gene>
    <name evidence="2" type="ORF">TCE0_044f16338</name>
</gene>
<protein>
    <submittedName>
        <fullName evidence="2">Uncharacterized protein</fullName>
    </submittedName>
</protein>
<evidence type="ECO:0000256" key="1">
    <source>
        <dbReference type="SAM" id="MobiDB-lite"/>
    </source>
</evidence>
<evidence type="ECO:0000313" key="2">
    <source>
        <dbReference type="EMBL" id="GAM42399.1"/>
    </source>
</evidence>
<accession>A0A478ECD6</accession>
<organism evidence="2 3">
    <name type="scientific">Talaromyces pinophilus</name>
    <name type="common">Penicillium pinophilum</name>
    <dbReference type="NCBI Taxonomy" id="128442"/>
    <lineage>
        <taxon>Eukaryota</taxon>
        <taxon>Fungi</taxon>
        <taxon>Dikarya</taxon>
        <taxon>Ascomycota</taxon>
        <taxon>Pezizomycotina</taxon>
        <taxon>Eurotiomycetes</taxon>
        <taxon>Eurotiomycetidae</taxon>
        <taxon>Eurotiales</taxon>
        <taxon>Trichocomaceae</taxon>
        <taxon>Talaromyces</taxon>
        <taxon>Talaromyces sect. Talaromyces</taxon>
    </lineage>
</organism>
<feature type="compositionally biased region" description="Basic and acidic residues" evidence="1">
    <location>
        <begin position="26"/>
        <end position="43"/>
    </location>
</feature>
<name>A0A478ECD6_TALPI</name>
<dbReference type="EMBL" id="DF933840">
    <property type="protein sequence ID" value="GAM42399.1"/>
    <property type="molecule type" value="Genomic_DNA"/>
</dbReference>
<reference evidence="3" key="1">
    <citation type="journal article" date="2015" name="Genome Announc.">
        <title>Draft genome sequence of Talaromyces cellulolyticus strain Y-94, a source of lignocellulosic biomass-degrading enzymes.</title>
        <authorList>
            <person name="Fujii T."/>
            <person name="Koike H."/>
            <person name="Sawayama S."/>
            <person name="Yano S."/>
            <person name="Inoue H."/>
        </authorList>
    </citation>
    <scope>NUCLEOTIDE SEQUENCE [LARGE SCALE GENOMIC DNA]</scope>
    <source>
        <strain evidence="3">Y-94</strain>
    </source>
</reference>
<dbReference type="AlphaFoldDB" id="A0A478ECD6"/>
<sequence length="304" mass="33871">MGPILAQDRMHFNKAFSHYEIISDDNGNKEGQGDSVPSEKSDGRELANIARAPTQINEQIGARNIVGIETHWSFLAKGNLPIDRIKTLPQQLLKGAALLFARKAVFFFALYLPPKKEGQQKSAGDEIQYNQNEASFYWVFSVPKQTNKHKDVKDIPDRKVILDYVSDWAPQLGRGANQAMRDCAEMLPELLSLDRIAKAGSTPSTAQVSAAYKRYEDSMIYRAFTWVKKNGGTSIEVSDVIDLDGIFGTIISILSVPPSPRPLVARVGARHRSEIVTEMIFCMEISNKFTLYPQPNVPNLDLSA</sequence>
<keyword evidence="3" id="KW-1185">Reference proteome</keyword>
<feature type="region of interest" description="Disordered" evidence="1">
    <location>
        <begin position="23"/>
        <end position="43"/>
    </location>
</feature>